<name>A0ABT7YC26_9BACT</name>
<dbReference type="RefSeq" id="WP_289999622.1">
    <property type="nucleotide sequence ID" value="NZ_JAUEPH010000003.1"/>
</dbReference>
<feature type="transmembrane region" description="Helical" evidence="1">
    <location>
        <begin position="269"/>
        <end position="287"/>
    </location>
</feature>
<feature type="transmembrane region" description="Helical" evidence="1">
    <location>
        <begin position="293"/>
        <end position="311"/>
    </location>
</feature>
<evidence type="ECO:0008006" key="4">
    <source>
        <dbReference type="Google" id="ProtNLM"/>
    </source>
</evidence>
<comment type="caution">
    <text evidence="2">The sequence shown here is derived from an EMBL/GenBank/DDBJ whole genome shotgun (WGS) entry which is preliminary data.</text>
</comment>
<reference evidence="2" key="1">
    <citation type="submission" date="2023-06" db="EMBL/GenBank/DDBJ databases">
        <title>Robiginitalea aurantiacus sp. nov. and Algoriphagus sediminis sp. nov., isolated from coastal sediment.</title>
        <authorList>
            <person name="Zhou Z.Y."/>
            <person name="An J."/>
            <person name="Jia Y.W."/>
            <person name="Du Z.J."/>
        </authorList>
    </citation>
    <scope>NUCLEOTIDE SEQUENCE</scope>
    <source>
        <strain evidence="2">C2-7</strain>
    </source>
</reference>
<dbReference type="EMBL" id="JAUEPH010000003">
    <property type="protein sequence ID" value="MDN3204068.1"/>
    <property type="molecule type" value="Genomic_DNA"/>
</dbReference>
<keyword evidence="1" id="KW-0472">Membrane</keyword>
<feature type="transmembrane region" description="Helical" evidence="1">
    <location>
        <begin position="167"/>
        <end position="187"/>
    </location>
</feature>
<evidence type="ECO:0000313" key="2">
    <source>
        <dbReference type="EMBL" id="MDN3204068.1"/>
    </source>
</evidence>
<keyword evidence="1" id="KW-1133">Transmembrane helix</keyword>
<sequence>MKQIIAYLKKYWQAHFHVWFYASTALFLALAIFLNYKYNFENGFIDSLYKQWIQLPLFGGFTMFPFLAICGFLYIFNINRTWVKSREFWLLFLLGTLAMGFQRSFFLHYYIIDTLEPADRLFVRRILWYIRPFFTTLIPLLIFYRFYEKKRDPEKSWYGLKVKDTDFTPYFLLIGIVFIGIGFASFLGDLTRYYPRFDKSGGEIFAVVHELPEWFTVAVFELFYGLNFLNVEFLFRGFLVIAFTRVLGGHAVLAMVGSYVFLHFGKPMTECISSAFGGYIIGVLAFYSKRIWGGVALHVALAWSMEFFAWLQKIN</sequence>
<feature type="transmembrane region" description="Helical" evidence="1">
    <location>
        <begin position="233"/>
        <end position="262"/>
    </location>
</feature>
<feature type="transmembrane region" description="Helical" evidence="1">
    <location>
        <begin position="12"/>
        <end position="33"/>
    </location>
</feature>
<organism evidence="2 3">
    <name type="scientific">Algoriphagus sediminis</name>
    <dbReference type="NCBI Taxonomy" id="3057113"/>
    <lineage>
        <taxon>Bacteria</taxon>
        <taxon>Pseudomonadati</taxon>
        <taxon>Bacteroidota</taxon>
        <taxon>Cytophagia</taxon>
        <taxon>Cytophagales</taxon>
        <taxon>Cyclobacteriaceae</taxon>
        <taxon>Algoriphagus</taxon>
    </lineage>
</organism>
<keyword evidence="1" id="KW-0812">Transmembrane</keyword>
<feature type="transmembrane region" description="Helical" evidence="1">
    <location>
        <begin position="88"/>
        <end position="111"/>
    </location>
</feature>
<protein>
    <recommendedName>
        <fullName evidence="4">CPBP family intramembrane metalloprotease</fullName>
    </recommendedName>
</protein>
<proteinExistence type="predicted"/>
<dbReference type="Proteomes" id="UP001171916">
    <property type="component" value="Unassembled WGS sequence"/>
</dbReference>
<evidence type="ECO:0000313" key="3">
    <source>
        <dbReference type="Proteomes" id="UP001171916"/>
    </source>
</evidence>
<gene>
    <name evidence="2" type="ORF">QVH07_07900</name>
</gene>
<keyword evidence="3" id="KW-1185">Reference proteome</keyword>
<accession>A0ABT7YC26</accession>
<feature type="transmembrane region" description="Helical" evidence="1">
    <location>
        <begin position="53"/>
        <end position="76"/>
    </location>
</feature>
<feature type="transmembrane region" description="Helical" evidence="1">
    <location>
        <begin position="126"/>
        <end position="147"/>
    </location>
</feature>
<evidence type="ECO:0000256" key="1">
    <source>
        <dbReference type="SAM" id="Phobius"/>
    </source>
</evidence>